<evidence type="ECO:0000313" key="6">
    <source>
        <dbReference type="Proteomes" id="UP001220456"/>
    </source>
</evidence>
<dbReference type="PANTHER" id="PTHR30349">
    <property type="entry name" value="PHAGE INTEGRASE-RELATED"/>
    <property type="match status" value="1"/>
</dbReference>
<dbReference type="Gene3D" id="1.10.443.10">
    <property type="entry name" value="Intergrase catalytic core"/>
    <property type="match status" value="1"/>
</dbReference>
<keyword evidence="6" id="KW-1185">Reference proteome</keyword>
<comment type="caution">
    <text evidence="5">The sequence shown here is derived from an EMBL/GenBank/DDBJ whole genome shotgun (WGS) entry which is preliminary data.</text>
</comment>
<dbReference type="InterPro" id="IPR002104">
    <property type="entry name" value="Integrase_catalytic"/>
</dbReference>
<dbReference type="InterPro" id="IPR013762">
    <property type="entry name" value="Integrase-like_cat_sf"/>
</dbReference>
<accession>A0ABT6CY74</accession>
<dbReference type="Proteomes" id="UP001220456">
    <property type="component" value="Unassembled WGS sequence"/>
</dbReference>
<evidence type="ECO:0000256" key="1">
    <source>
        <dbReference type="ARBA" id="ARBA00008857"/>
    </source>
</evidence>
<dbReference type="InterPro" id="IPR050090">
    <property type="entry name" value="Tyrosine_recombinase_XerCD"/>
</dbReference>
<dbReference type="RefSeq" id="WP_277359222.1">
    <property type="nucleotide sequence ID" value="NZ_JAROKN010000045.1"/>
</dbReference>
<sequence>MGEGITLSFSPSSVNISSTSAVVHIDPAAAMFDGMLTGWERQQLSRGLGQLTVHNNVTFIRRFASVTGEYPWLWRPEDVEDFTASLLSGKTPLSHTTLRTYHHKVKKFCSFITDPRYGWAEQCQESFGTHPVQICHEWNTHRHLAEFEARPSRRPFTYDELEAFFNHADAAVNRITQAGKKGALGALRDAQFFKTVYAFGLRRTEARMLDLSDLHSNPYSPQWGTYGTLHVRFGKAFKGGPPRRRTVLAVPEFDWALEGLRQWVEKARPLFTANGSDALWVTERQSRMSIRHIDSRFCLLRDEVGLDKNLTLHSLRHSYVTHLIEYGYPERFVQEQVGHSYASTTAIYTSVSNDYKNRVLTAALAKVSGPQSKGHKP</sequence>
<name>A0ABT6CY74_9MICC</name>
<dbReference type="PROSITE" id="PS51898">
    <property type="entry name" value="TYR_RECOMBINASE"/>
    <property type="match status" value="1"/>
</dbReference>
<protein>
    <submittedName>
        <fullName evidence="5">Tyrosine-type recombinase/integrase</fullName>
    </submittedName>
</protein>
<evidence type="ECO:0000256" key="3">
    <source>
        <dbReference type="ARBA" id="ARBA00023172"/>
    </source>
</evidence>
<keyword evidence="2" id="KW-0238">DNA-binding</keyword>
<evidence type="ECO:0000259" key="4">
    <source>
        <dbReference type="PROSITE" id="PS51898"/>
    </source>
</evidence>
<dbReference type="EMBL" id="JAROKN010000045">
    <property type="protein sequence ID" value="MDF9278840.1"/>
    <property type="molecule type" value="Genomic_DNA"/>
</dbReference>
<dbReference type="SUPFAM" id="SSF56349">
    <property type="entry name" value="DNA breaking-rejoining enzymes"/>
    <property type="match status" value="1"/>
</dbReference>
<feature type="domain" description="Tyr recombinase" evidence="4">
    <location>
        <begin position="151"/>
        <end position="361"/>
    </location>
</feature>
<dbReference type="PANTHER" id="PTHR30349:SF41">
    <property type="entry name" value="INTEGRASE_RECOMBINASE PROTEIN MJ0367-RELATED"/>
    <property type="match status" value="1"/>
</dbReference>
<evidence type="ECO:0000256" key="2">
    <source>
        <dbReference type="ARBA" id="ARBA00023125"/>
    </source>
</evidence>
<dbReference type="Pfam" id="PF00589">
    <property type="entry name" value="Phage_integrase"/>
    <property type="match status" value="1"/>
</dbReference>
<evidence type="ECO:0000313" key="5">
    <source>
        <dbReference type="EMBL" id="MDF9278840.1"/>
    </source>
</evidence>
<reference evidence="5 6" key="1">
    <citation type="journal article" date="2023" name="Int. J. Syst. Evol. Microbiol.">
        <title>Arthrobacter vasquezii sp. nov., isolated from a soil sample from Union Glacier, Antarctica.</title>
        <authorList>
            <person name="Valenzuela-Ibaceta F."/>
            <person name="Carrasco V."/>
            <person name="Lagos-Moraga S."/>
            <person name="Dietz-Vargas C."/>
            <person name="Navarro C.A."/>
            <person name="Perez-Donoso J.M."/>
        </authorList>
    </citation>
    <scope>NUCLEOTIDE SEQUENCE [LARGE SCALE GENOMIC DNA]</scope>
    <source>
        <strain evidence="5 6">EH-1B-1</strain>
    </source>
</reference>
<proteinExistence type="inferred from homology"/>
<dbReference type="InterPro" id="IPR011010">
    <property type="entry name" value="DNA_brk_join_enz"/>
</dbReference>
<gene>
    <name evidence="5" type="ORF">P4U43_13700</name>
</gene>
<organism evidence="5 6">
    <name type="scientific">Arthrobacter vasquezii</name>
    <dbReference type="NCBI Taxonomy" id="2977629"/>
    <lineage>
        <taxon>Bacteria</taxon>
        <taxon>Bacillati</taxon>
        <taxon>Actinomycetota</taxon>
        <taxon>Actinomycetes</taxon>
        <taxon>Micrococcales</taxon>
        <taxon>Micrococcaceae</taxon>
        <taxon>Arthrobacter</taxon>
    </lineage>
</organism>
<comment type="similarity">
    <text evidence="1">Belongs to the 'phage' integrase family.</text>
</comment>
<keyword evidence="3" id="KW-0233">DNA recombination</keyword>